<dbReference type="Proteomes" id="UP000007304">
    <property type="component" value="Unassembled WGS sequence"/>
</dbReference>
<feature type="region of interest" description="Disordered" evidence="1">
    <location>
        <begin position="202"/>
        <end position="248"/>
    </location>
</feature>
<feature type="compositionally biased region" description="Polar residues" evidence="1">
    <location>
        <begin position="202"/>
        <end position="221"/>
    </location>
</feature>
<evidence type="ECO:0000256" key="1">
    <source>
        <dbReference type="SAM" id="MobiDB-lite"/>
    </source>
</evidence>
<keyword evidence="3" id="KW-1185">Reference proteome</keyword>
<dbReference type="eggNOG" id="ENOG502S45T">
    <property type="taxonomic scope" value="Eukaryota"/>
</dbReference>
<dbReference type="InParanoid" id="H6BKP4"/>
<dbReference type="RefSeq" id="XP_009153139.1">
    <property type="nucleotide sequence ID" value="XM_009154891.1"/>
</dbReference>
<proteinExistence type="predicted"/>
<protein>
    <recommendedName>
        <fullName evidence="4">PH domain-containing protein</fullName>
    </recommendedName>
</protein>
<dbReference type="EMBL" id="JH226130">
    <property type="protein sequence ID" value="EHY52678.1"/>
    <property type="molecule type" value="Genomic_DNA"/>
</dbReference>
<dbReference type="HOGENOM" id="CLU_067862_1_0_1"/>
<dbReference type="FunCoup" id="H6BKP4">
    <property type="interactions" value="35"/>
</dbReference>
<dbReference type="PANTHER" id="PTHR35519">
    <property type="entry name" value="MEMBRANE PROTEINS"/>
    <property type="match status" value="1"/>
</dbReference>
<gene>
    <name evidence="2" type="ORF">HMPREF1120_00887</name>
</gene>
<dbReference type="OMA" id="IDAGYKC"/>
<organism evidence="2 3">
    <name type="scientific">Exophiala dermatitidis (strain ATCC 34100 / CBS 525.76 / NIH/UT8656)</name>
    <name type="common">Black yeast</name>
    <name type="synonym">Wangiella dermatitidis</name>
    <dbReference type="NCBI Taxonomy" id="858893"/>
    <lineage>
        <taxon>Eukaryota</taxon>
        <taxon>Fungi</taxon>
        <taxon>Dikarya</taxon>
        <taxon>Ascomycota</taxon>
        <taxon>Pezizomycotina</taxon>
        <taxon>Eurotiomycetes</taxon>
        <taxon>Chaetothyriomycetidae</taxon>
        <taxon>Chaetothyriales</taxon>
        <taxon>Herpotrichiellaceae</taxon>
        <taxon>Exophiala</taxon>
    </lineage>
</organism>
<dbReference type="InterPro" id="IPR025187">
    <property type="entry name" value="DUF4112"/>
</dbReference>
<dbReference type="GeneID" id="20305526"/>
<accession>H6BKP4</accession>
<dbReference type="Pfam" id="PF13430">
    <property type="entry name" value="DUF4112"/>
    <property type="match status" value="1"/>
</dbReference>
<name>H6BKP4_EXODN</name>
<evidence type="ECO:0000313" key="3">
    <source>
        <dbReference type="Proteomes" id="UP000007304"/>
    </source>
</evidence>
<dbReference type="PANTHER" id="PTHR35519:SF2">
    <property type="entry name" value="PH DOMAIN PROTEIN"/>
    <property type="match status" value="1"/>
</dbReference>
<dbReference type="AlphaFoldDB" id="H6BKP4"/>
<dbReference type="VEuPathDB" id="FungiDB:HMPREF1120_00887"/>
<evidence type="ECO:0008006" key="4">
    <source>
        <dbReference type="Google" id="ProtNLM"/>
    </source>
</evidence>
<dbReference type="OrthoDB" id="2103474at2759"/>
<evidence type="ECO:0000313" key="2">
    <source>
        <dbReference type="EMBL" id="EHY52678.1"/>
    </source>
</evidence>
<reference evidence="2" key="1">
    <citation type="submission" date="2011-07" db="EMBL/GenBank/DDBJ databases">
        <title>The Genome Sequence of Exophiala (Wangiella) dermatitidis NIH/UT8656.</title>
        <authorList>
            <consortium name="The Broad Institute Genome Sequencing Platform"/>
            <person name="Cuomo C."/>
            <person name="Wang Z."/>
            <person name="Hunicke-Smith S."/>
            <person name="Szanislo P.J."/>
            <person name="Earl A."/>
            <person name="Young S.K."/>
            <person name="Zeng Q."/>
            <person name="Gargeya S."/>
            <person name="Fitzgerald M."/>
            <person name="Haas B."/>
            <person name="Abouelleil A."/>
            <person name="Alvarado L."/>
            <person name="Arachchi H.M."/>
            <person name="Berlin A."/>
            <person name="Brown A."/>
            <person name="Chapman S.B."/>
            <person name="Chen Z."/>
            <person name="Dunbar C."/>
            <person name="Freedman E."/>
            <person name="Gearin G."/>
            <person name="Gellesch M."/>
            <person name="Goldberg J."/>
            <person name="Griggs A."/>
            <person name="Gujja S."/>
            <person name="Heiman D."/>
            <person name="Howarth C."/>
            <person name="Larson L."/>
            <person name="Lui A."/>
            <person name="MacDonald P.J.P."/>
            <person name="Montmayeur A."/>
            <person name="Murphy C."/>
            <person name="Neiman D."/>
            <person name="Pearson M."/>
            <person name="Priest M."/>
            <person name="Roberts A."/>
            <person name="Saif S."/>
            <person name="Shea T."/>
            <person name="Shenoy N."/>
            <person name="Sisk P."/>
            <person name="Stolte C."/>
            <person name="Sykes S."/>
            <person name="Wortman J."/>
            <person name="Nusbaum C."/>
            <person name="Birren B."/>
        </authorList>
    </citation>
    <scope>NUCLEOTIDE SEQUENCE</scope>
    <source>
        <strain evidence="2">NIH/UT8656</strain>
    </source>
</reference>
<sequence length="248" mass="27636">MTSLAAKLVAKRLFKETSDNKHGQEDPYFETVPATRLGGMYKTTKKRRRALPPGLTPQEEKILTKAKRRAYRIDLSLGSFLGTRFGWGAVIGLVPGIGDILDLFLALMVYRTCCSVEPELPASVKLRMQINVVIDFAIGLVPFLGDIADAAYKCNTKNVVLLEKELRERGRKRVKGTPDANVADPSLPDEFDYHWQNEERLLNQQNGPPPTYTSAQGSGRTHGQREGVHDIERGEQAPPPMPPRTRAI</sequence>
<dbReference type="STRING" id="858893.H6BKP4"/>
<feature type="compositionally biased region" description="Pro residues" evidence="1">
    <location>
        <begin position="237"/>
        <end position="248"/>
    </location>
</feature>
<feature type="compositionally biased region" description="Basic and acidic residues" evidence="1">
    <location>
        <begin position="223"/>
        <end position="235"/>
    </location>
</feature>